<dbReference type="PANTHER" id="PTHR43278">
    <property type="entry name" value="NAD(P)H-DEPENDENT FMN-CONTAINING OXIDOREDUCTASE YWQN-RELATED"/>
    <property type="match status" value="1"/>
</dbReference>
<reference evidence="7 8" key="1">
    <citation type="submission" date="2020-06" db="EMBL/GenBank/DDBJ databases">
        <title>Methanolobus halotolerans sp. nov., isolated from a saline lake Tus in Siberia.</title>
        <authorList>
            <person name="Shen Y."/>
            <person name="Chen S.-C."/>
            <person name="Lai M.-C."/>
            <person name="Huang H.-H."/>
            <person name="Chiu H.-H."/>
            <person name="Tang S.-L."/>
            <person name="Rogozin D.Y."/>
            <person name="Degermendzhy A.G."/>
        </authorList>
    </citation>
    <scope>NUCLEOTIDE SEQUENCE [LARGE SCALE GENOMIC DNA]</scope>
    <source>
        <strain evidence="7 8">DSM 21339</strain>
    </source>
</reference>
<dbReference type="Gene3D" id="3.40.50.360">
    <property type="match status" value="1"/>
</dbReference>
<dbReference type="Pfam" id="PF03358">
    <property type="entry name" value="FMN_red"/>
    <property type="match status" value="1"/>
</dbReference>
<comment type="cofactor">
    <cofactor evidence="1">
        <name>FMN</name>
        <dbReference type="ChEBI" id="CHEBI:58210"/>
    </cofactor>
</comment>
<evidence type="ECO:0000256" key="3">
    <source>
        <dbReference type="ARBA" id="ARBA00022630"/>
    </source>
</evidence>
<protein>
    <submittedName>
        <fullName evidence="7">Flavodoxin family protein</fullName>
    </submittedName>
</protein>
<dbReference type="GeneID" id="55821509"/>
<dbReference type="AlphaFoldDB" id="A0A7D5E9G3"/>
<keyword evidence="3" id="KW-0285">Flavoprotein</keyword>
<dbReference type="PANTHER" id="PTHR43278:SF1">
    <property type="entry name" value="IRON-SULFUR FLAVOPROTEIN MJ1083"/>
    <property type="match status" value="1"/>
</dbReference>
<dbReference type="InterPro" id="IPR005025">
    <property type="entry name" value="FMN_Rdtase-like_dom"/>
</dbReference>
<keyword evidence="8" id="KW-1185">Reference proteome</keyword>
<organism evidence="7 8">
    <name type="scientific">Methanolobus zinderi</name>
    <dbReference type="NCBI Taxonomy" id="536044"/>
    <lineage>
        <taxon>Archaea</taxon>
        <taxon>Methanobacteriati</taxon>
        <taxon>Methanobacteriota</taxon>
        <taxon>Stenosarchaea group</taxon>
        <taxon>Methanomicrobia</taxon>
        <taxon>Methanosarcinales</taxon>
        <taxon>Methanosarcinaceae</taxon>
        <taxon>Methanolobus</taxon>
    </lineage>
</organism>
<proteinExistence type="inferred from homology"/>
<sequence>MKVIGISGSPIPDSNTDRALKVALDATGLETEFIKLSEYTIKPCLACLKCVNTNVCVIGDDGNVIAEKIKNADALIVAGYTPYSSIDSGTKAMLERLYAIRHKKGYMRGKPGGIIITSAVPCIPEAPPVAETAVNAVAAYMQEEGMEVMGDVKILGNVPCVKCGYGDECDMSGIKMVYGPDATVDSVGINSFEDQKVSFENAKKLGRKIAEYLNSEEGPE</sequence>
<gene>
    <name evidence="7" type="ORF">HWN40_07500</name>
</gene>
<comment type="cofactor">
    <cofactor evidence="2">
        <name>[4Fe-4S] cluster</name>
        <dbReference type="ChEBI" id="CHEBI:49883"/>
    </cofactor>
</comment>
<comment type="similarity">
    <text evidence="5">Belongs to the SsuE family. Isf subfamily.</text>
</comment>
<dbReference type="InterPro" id="IPR051796">
    <property type="entry name" value="ISF_SsuE-like"/>
</dbReference>
<dbReference type="InterPro" id="IPR029039">
    <property type="entry name" value="Flavoprotein-like_sf"/>
</dbReference>
<dbReference type="RefSeq" id="WP_176965151.1">
    <property type="nucleotide sequence ID" value="NZ_CP058215.1"/>
</dbReference>
<evidence type="ECO:0000256" key="5">
    <source>
        <dbReference type="ARBA" id="ARBA00038292"/>
    </source>
</evidence>
<dbReference type="KEGG" id="mzi:HWN40_07500"/>
<accession>A0A7D5E9G3</accession>
<evidence type="ECO:0000313" key="7">
    <source>
        <dbReference type="EMBL" id="QLC50095.1"/>
    </source>
</evidence>
<dbReference type="EMBL" id="CP058215">
    <property type="protein sequence ID" value="QLC50095.1"/>
    <property type="molecule type" value="Genomic_DNA"/>
</dbReference>
<evidence type="ECO:0000259" key="6">
    <source>
        <dbReference type="Pfam" id="PF03358"/>
    </source>
</evidence>
<dbReference type="OrthoDB" id="9059at2157"/>
<evidence type="ECO:0000256" key="1">
    <source>
        <dbReference type="ARBA" id="ARBA00001917"/>
    </source>
</evidence>
<feature type="domain" description="NADPH-dependent FMN reductase-like" evidence="6">
    <location>
        <begin position="1"/>
        <end position="119"/>
    </location>
</feature>
<evidence type="ECO:0000256" key="2">
    <source>
        <dbReference type="ARBA" id="ARBA00001966"/>
    </source>
</evidence>
<keyword evidence="4" id="KW-0288">FMN</keyword>
<dbReference type="GO" id="GO:0016491">
    <property type="term" value="F:oxidoreductase activity"/>
    <property type="evidence" value="ECO:0007669"/>
    <property type="project" value="InterPro"/>
</dbReference>
<evidence type="ECO:0000313" key="8">
    <source>
        <dbReference type="Proteomes" id="UP000509594"/>
    </source>
</evidence>
<dbReference type="SUPFAM" id="SSF52218">
    <property type="entry name" value="Flavoproteins"/>
    <property type="match status" value="1"/>
</dbReference>
<evidence type="ECO:0000256" key="4">
    <source>
        <dbReference type="ARBA" id="ARBA00022643"/>
    </source>
</evidence>
<dbReference type="Proteomes" id="UP000509594">
    <property type="component" value="Chromosome"/>
</dbReference>
<name>A0A7D5E9G3_9EURY</name>